<keyword evidence="5" id="KW-1185">Reference proteome</keyword>
<dbReference type="Pfam" id="PF17871">
    <property type="entry name" value="AAA_lid_9"/>
    <property type="match status" value="1"/>
</dbReference>
<dbReference type="InterPro" id="IPR041546">
    <property type="entry name" value="ClpA/ClpB_AAA_lid"/>
</dbReference>
<dbReference type="SUPFAM" id="SSF52540">
    <property type="entry name" value="P-loop containing nucleoside triphosphate hydrolases"/>
    <property type="match status" value="1"/>
</dbReference>
<dbReference type="PANTHER" id="PTHR11638:SF189">
    <property type="entry name" value="CLP R DOMAIN-CONTAINING PROTEIN"/>
    <property type="match status" value="1"/>
</dbReference>
<dbReference type="Pfam" id="PF00004">
    <property type="entry name" value="AAA"/>
    <property type="match status" value="1"/>
</dbReference>
<feature type="non-terminal residue" evidence="4">
    <location>
        <position position="1"/>
    </location>
</feature>
<dbReference type="Proteomes" id="UP001341840">
    <property type="component" value="Unassembled WGS sequence"/>
</dbReference>
<reference evidence="4 5" key="1">
    <citation type="journal article" date="2023" name="Plants (Basel)">
        <title>Bridging the Gap: Combining Genomics and Transcriptomics Approaches to Understand Stylosanthes scabra, an Orphan Legume from the Brazilian Caatinga.</title>
        <authorList>
            <person name="Ferreira-Neto J.R.C."/>
            <person name="da Silva M.D."/>
            <person name="Binneck E."/>
            <person name="de Melo N.F."/>
            <person name="da Silva R.H."/>
            <person name="de Melo A.L.T.M."/>
            <person name="Pandolfi V."/>
            <person name="Bustamante F.O."/>
            <person name="Brasileiro-Vidal A.C."/>
            <person name="Benko-Iseppon A.M."/>
        </authorList>
    </citation>
    <scope>NUCLEOTIDE SEQUENCE [LARGE SCALE GENOMIC DNA]</scope>
    <source>
        <tissue evidence="4">Leaves</tissue>
    </source>
</reference>
<evidence type="ECO:0000256" key="1">
    <source>
        <dbReference type="ARBA" id="ARBA00022741"/>
    </source>
</evidence>
<evidence type="ECO:0000256" key="2">
    <source>
        <dbReference type="ARBA" id="ARBA00022840"/>
    </source>
</evidence>
<dbReference type="InterPro" id="IPR003593">
    <property type="entry name" value="AAA+_ATPase"/>
</dbReference>
<protein>
    <recommendedName>
        <fullName evidence="3">AAA+ ATPase domain-containing protein</fullName>
    </recommendedName>
</protein>
<organism evidence="4 5">
    <name type="scientific">Stylosanthes scabra</name>
    <dbReference type="NCBI Taxonomy" id="79078"/>
    <lineage>
        <taxon>Eukaryota</taxon>
        <taxon>Viridiplantae</taxon>
        <taxon>Streptophyta</taxon>
        <taxon>Embryophyta</taxon>
        <taxon>Tracheophyta</taxon>
        <taxon>Spermatophyta</taxon>
        <taxon>Magnoliopsida</taxon>
        <taxon>eudicotyledons</taxon>
        <taxon>Gunneridae</taxon>
        <taxon>Pentapetalae</taxon>
        <taxon>rosids</taxon>
        <taxon>fabids</taxon>
        <taxon>Fabales</taxon>
        <taxon>Fabaceae</taxon>
        <taxon>Papilionoideae</taxon>
        <taxon>50 kb inversion clade</taxon>
        <taxon>dalbergioids sensu lato</taxon>
        <taxon>Dalbergieae</taxon>
        <taxon>Pterocarpus clade</taxon>
        <taxon>Stylosanthes</taxon>
    </lineage>
</organism>
<keyword evidence="1" id="KW-0547">Nucleotide-binding</keyword>
<evidence type="ECO:0000313" key="4">
    <source>
        <dbReference type="EMBL" id="MED6153228.1"/>
    </source>
</evidence>
<dbReference type="InterPro" id="IPR050130">
    <property type="entry name" value="ClpA_ClpB"/>
</dbReference>
<accession>A0ABU6TZC9</accession>
<feature type="non-terminal residue" evidence="4">
    <location>
        <position position="277"/>
    </location>
</feature>
<sequence length="277" mass="30768">VIRLVKGQVKGIFVADINNGVPQTIEGSPNNQMTSVIVAQNKDLNQGSNLDKNSKTPILDIYGIDLTKLAREGKLHPFVGRKEQLERVIKIMCRLMKNNPCLVGEPGVGKTAIIEGLAHRILSGSVPQKLKGKKVIKLDVSNFLYGVTQSEGAIEDMIKGIIKEVEESGDVLLFVKEVQNIFETSSLAQNFAYHLGHALERGLIQCIFATTVNEHRKHIENDATMNRIFQQIKVFEPSVEETIQILKGLRGIYESHHKLQYTDEALAAAANLSQQYI</sequence>
<dbReference type="InterPro" id="IPR003959">
    <property type="entry name" value="ATPase_AAA_core"/>
</dbReference>
<dbReference type="EMBL" id="JASCZI010093325">
    <property type="protein sequence ID" value="MED6153228.1"/>
    <property type="molecule type" value="Genomic_DNA"/>
</dbReference>
<gene>
    <name evidence="4" type="ORF">PIB30_099730</name>
</gene>
<keyword evidence="2" id="KW-0067">ATP-binding</keyword>
<dbReference type="InterPro" id="IPR027417">
    <property type="entry name" value="P-loop_NTPase"/>
</dbReference>
<evidence type="ECO:0000259" key="3">
    <source>
        <dbReference type="SMART" id="SM00382"/>
    </source>
</evidence>
<feature type="domain" description="AAA+ ATPase" evidence="3">
    <location>
        <begin position="96"/>
        <end position="239"/>
    </location>
</feature>
<dbReference type="SMART" id="SM00382">
    <property type="entry name" value="AAA"/>
    <property type="match status" value="1"/>
</dbReference>
<evidence type="ECO:0000313" key="5">
    <source>
        <dbReference type="Proteomes" id="UP001341840"/>
    </source>
</evidence>
<dbReference type="Gene3D" id="3.40.50.300">
    <property type="entry name" value="P-loop containing nucleotide triphosphate hydrolases"/>
    <property type="match status" value="2"/>
</dbReference>
<dbReference type="PANTHER" id="PTHR11638">
    <property type="entry name" value="ATP-DEPENDENT CLP PROTEASE"/>
    <property type="match status" value="1"/>
</dbReference>
<dbReference type="CDD" id="cd00009">
    <property type="entry name" value="AAA"/>
    <property type="match status" value="1"/>
</dbReference>
<name>A0ABU6TZC9_9FABA</name>
<comment type="caution">
    <text evidence="4">The sequence shown here is derived from an EMBL/GenBank/DDBJ whole genome shotgun (WGS) entry which is preliminary data.</text>
</comment>
<proteinExistence type="predicted"/>